<reference evidence="3" key="1">
    <citation type="journal article" date="2020" name="mSystems">
        <title>Genome- and Community-Level Interaction Insights into Carbon Utilization and Element Cycling Functions of Hydrothermarchaeota in Hydrothermal Sediment.</title>
        <authorList>
            <person name="Zhou Z."/>
            <person name="Liu Y."/>
            <person name="Xu W."/>
            <person name="Pan J."/>
            <person name="Luo Z.H."/>
            <person name="Li M."/>
        </authorList>
    </citation>
    <scope>NUCLEOTIDE SEQUENCE [LARGE SCALE GENOMIC DNA]</scope>
    <source>
        <strain evidence="3">SpSt-300</strain>
    </source>
</reference>
<evidence type="ECO:0000256" key="1">
    <source>
        <dbReference type="ARBA" id="ARBA00022679"/>
    </source>
</evidence>
<proteinExistence type="predicted"/>
<evidence type="ECO:0000313" key="3">
    <source>
        <dbReference type="EMBL" id="HEL65950.1"/>
    </source>
</evidence>
<sequence length="272" mass="31059">MRSLSPRPAKEVLFLEEFPEVSGCGDAVILFIKERGGVFLERDESQTAEPGFVLVNAFDLPDAWFQLLYKIFDNGRVYTVERGSFAGTRRLEFDFVVVRVSSPGKRPLVPDIPPDISVPAPSDTGYAEEYFARYLMSAERAETEQYTYGERIVPGVEKVLEMYRRDGYGTNQACIEVARPEDIDLEDPPCLRLVDTRIRSGRLHFYVYFRSWDLWGGLPTNLAGLQLVKEYMASELGVEDGTITACSKGLHLYEYAWEWAKLRIRKREQAAE</sequence>
<protein>
    <submittedName>
        <fullName evidence="3">Thymidylate synthase</fullName>
    </submittedName>
</protein>
<comment type="caution">
    <text evidence="3">The sequence shown here is derived from an EMBL/GenBank/DDBJ whole genome shotgun (WGS) entry which is preliminary data.</text>
</comment>
<name>A0A7C2EJC8_9THEO</name>
<organism evidence="3">
    <name type="scientific">Ammonifex degensii</name>
    <dbReference type="NCBI Taxonomy" id="42838"/>
    <lineage>
        <taxon>Bacteria</taxon>
        <taxon>Bacillati</taxon>
        <taxon>Bacillota</taxon>
        <taxon>Clostridia</taxon>
        <taxon>Thermoanaerobacterales</taxon>
        <taxon>Thermoanaerobacteraceae</taxon>
        <taxon>Ammonifex</taxon>
    </lineage>
</organism>
<dbReference type="SUPFAM" id="SSF55831">
    <property type="entry name" value="Thymidylate synthase/dCMP hydroxymethylase"/>
    <property type="match status" value="1"/>
</dbReference>
<keyword evidence="1" id="KW-0808">Transferase</keyword>
<evidence type="ECO:0000259" key="2">
    <source>
        <dbReference type="Pfam" id="PF00303"/>
    </source>
</evidence>
<feature type="domain" description="Thymidylate synthase/dCMP hydroxymethylase" evidence="2">
    <location>
        <begin position="172"/>
        <end position="269"/>
    </location>
</feature>
<accession>A0A7C2EJC8</accession>
<dbReference type="AlphaFoldDB" id="A0A7C2EJC8"/>
<dbReference type="InterPro" id="IPR036926">
    <property type="entry name" value="Thymidate_synth/dCMP_Mease_sf"/>
</dbReference>
<gene>
    <name evidence="3" type="ORF">ENQ34_04660</name>
</gene>
<dbReference type="GO" id="GO:0016740">
    <property type="term" value="F:transferase activity"/>
    <property type="evidence" value="ECO:0007669"/>
    <property type="project" value="UniProtKB-KW"/>
</dbReference>
<dbReference type="EMBL" id="DSMU01000296">
    <property type="protein sequence ID" value="HEL65950.1"/>
    <property type="molecule type" value="Genomic_DNA"/>
</dbReference>
<dbReference type="Gene3D" id="3.30.572.10">
    <property type="entry name" value="Thymidylate synthase/dCMP hydroxymethylase domain"/>
    <property type="match status" value="1"/>
</dbReference>
<dbReference type="InterPro" id="IPR023451">
    <property type="entry name" value="Thymidate_synth/dCMP_Mease_dom"/>
</dbReference>
<dbReference type="Pfam" id="PF00303">
    <property type="entry name" value="Thymidylat_synt"/>
    <property type="match status" value="1"/>
</dbReference>